<evidence type="ECO:0000256" key="1">
    <source>
        <dbReference type="SAM" id="Phobius"/>
    </source>
</evidence>
<evidence type="ECO:0000313" key="3">
    <source>
        <dbReference type="Proteomes" id="UP000886687"/>
    </source>
</evidence>
<organism evidence="2 3">
    <name type="scientific">Candidatus Thiodiazotropha lotti</name>
    <dbReference type="NCBI Taxonomy" id="2792787"/>
    <lineage>
        <taxon>Bacteria</taxon>
        <taxon>Pseudomonadati</taxon>
        <taxon>Pseudomonadota</taxon>
        <taxon>Gammaproteobacteria</taxon>
        <taxon>Chromatiales</taxon>
        <taxon>Sedimenticolaceae</taxon>
        <taxon>Candidatus Thiodiazotropha</taxon>
    </lineage>
</organism>
<keyword evidence="1" id="KW-1133">Transmembrane helix</keyword>
<reference evidence="2" key="1">
    <citation type="journal article" date="2021" name="Proc. Natl. Acad. Sci. U.S.A.">
        <title>Global biogeography of chemosynthetic symbionts reveals both localized and globally distributed symbiont groups. .</title>
        <authorList>
            <person name="Osvatic J.T."/>
            <person name="Wilkins L.G.E."/>
            <person name="Leibrecht L."/>
            <person name="Leray M."/>
            <person name="Zauner S."/>
            <person name="Polzin J."/>
            <person name="Camacho Y."/>
            <person name="Gros O."/>
            <person name="van Gils J.A."/>
            <person name="Eisen J.A."/>
            <person name="Petersen J.M."/>
            <person name="Yuen B."/>
        </authorList>
    </citation>
    <scope>NUCLEOTIDE SEQUENCE</scope>
    <source>
        <strain evidence="2">MAGL173</strain>
    </source>
</reference>
<feature type="transmembrane region" description="Helical" evidence="1">
    <location>
        <begin position="12"/>
        <end position="31"/>
    </location>
</feature>
<proteinExistence type="predicted"/>
<keyword evidence="1" id="KW-0812">Transmembrane</keyword>
<name>A0A9E4N1E7_9GAMM</name>
<protein>
    <submittedName>
        <fullName evidence="2">Uncharacterized protein</fullName>
    </submittedName>
</protein>
<dbReference type="AlphaFoldDB" id="A0A9E4N1E7"/>
<gene>
    <name evidence="2" type="ORF">JAZ04_21755</name>
</gene>
<comment type="caution">
    <text evidence="2">The sequence shown here is derived from an EMBL/GenBank/DDBJ whole genome shotgun (WGS) entry which is preliminary data.</text>
</comment>
<accession>A0A9E4N1E7</accession>
<sequence length="107" mass="12207">MIHKDCQMYVKLANYGWVSCLSVLFIGVLFITSATNITFDSLVKDIEGEDVESIDYLMNREKDRVCLSSELALSTELFKRMFDVLRPMGTLLVTNERSSSAVFYSFV</sequence>
<dbReference type="Proteomes" id="UP000886687">
    <property type="component" value="Unassembled WGS sequence"/>
</dbReference>
<dbReference type="EMBL" id="JAEPDI010000044">
    <property type="protein sequence ID" value="MCG7941462.1"/>
    <property type="molecule type" value="Genomic_DNA"/>
</dbReference>
<evidence type="ECO:0000313" key="2">
    <source>
        <dbReference type="EMBL" id="MCG7941462.1"/>
    </source>
</evidence>
<keyword evidence="1" id="KW-0472">Membrane</keyword>